<protein>
    <recommendedName>
        <fullName evidence="3">DUF3329 domain-containing protein</fullName>
    </recommendedName>
</protein>
<evidence type="ECO:0008006" key="3">
    <source>
        <dbReference type="Google" id="ProtNLM"/>
    </source>
</evidence>
<name>A0A6B0Y0U1_9RHOB</name>
<keyword evidence="1" id="KW-1133">Transmembrane helix</keyword>
<proteinExistence type="predicted"/>
<evidence type="ECO:0000256" key="1">
    <source>
        <dbReference type="SAM" id="Phobius"/>
    </source>
</evidence>
<accession>A0A6B0Y0U1</accession>
<comment type="caution">
    <text evidence="2">The sequence shown here is derived from an EMBL/GenBank/DDBJ whole genome shotgun (WGS) entry which is preliminary data.</text>
</comment>
<organism evidence="2">
    <name type="scientific">Boseongicola sp. SB0664_bin_43</name>
    <dbReference type="NCBI Taxonomy" id="2604844"/>
    <lineage>
        <taxon>Bacteria</taxon>
        <taxon>Pseudomonadati</taxon>
        <taxon>Pseudomonadota</taxon>
        <taxon>Alphaproteobacteria</taxon>
        <taxon>Rhodobacterales</taxon>
        <taxon>Paracoccaceae</taxon>
        <taxon>Boseongicola</taxon>
    </lineage>
</organism>
<keyword evidence="1" id="KW-0812">Transmembrane</keyword>
<dbReference type="AlphaFoldDB" id="A0A6B0Y0U1"/>
<gene>
    <name evidence="2" type="ORF">F4Y60_06370</name>
</gene>
<keyword evidence="1" id="KW-0472">Membrane</keyword>
<feature type="transmembrane region" description="Helical" evidence="1">
    <location>
        <begin position="38"/>
        <end position="57"/>
    </location>
</feature>
<dbReference type="EMBL" id="VXRY01000255">
    <property type="protein sequence ID" value="MXY33703.1"/>
    <property type="molecule type" value="Genomic_DNA"/>
</dbReference>
<sequence>MKRDPLGLHTPVFRPLWRRVAIFGLCFGWSLLELYWNSPFWFILFFALAIYLAYEFFLKFDPESCQEDPSEPLDK</sequence>
<evidence type="ECO:0000313" key="2">
    <source>
        <dbReference type="EMBL" id="MXY33703.1"/>
    </source>
</evidence>
<reference evidence="2" key="1">
    <citation type="submission" date="2019-09" db="EMBL/GenBank/DDBJ databases">
        <title>Characterisation of the sponge microbiome using genome-centric metagenomics.</title>
        <authorList>
            <person name="Engelberts J.P."/>
            <person name="Robbins S.J."/>
            <person name="De Goeij J.M."/>
            <person name="Aranda M."/>
            <person name="Bell S.C."/>
            <person name="Webster N.S."/>
        </authorList>
    </citation>
    <scope>NUCLEOTIDE SEQUENCE</scope>
    <source>
        <strain evidence="2">SB0664_bin_43</strain>
    </source>
</reference>
<feature type="transmembrane region" description="Helical" evidence="1">
    <location>
        <begin position="16"/>
        <end position="32"/>
    </location>
</feature>